<dbReference type="GO" id="GO:0000245">
    <property type="term" value="P:spliceosomal complex assembly"/>
    <property type="evidence" value="ECO:0007669"/>
    <property type="project" value="InterPro"/>
</dbReference>
<protein>
    <submittedName>
        <fullName evidence="1">Uncharacterized protein</fullName>
    </submittedName>
</protein>
<organism evidence="1 2">
    <name type="scientific">Ambrosia artemisiifolia</name>
    <name type="common">Common ragweed</name>
    <dbReference type="NCBI Taxonomy" id="4212"/>
    <lineage>
        <taxon>Eukaryota</taxon>
        <taxon>Viridiplantae</taxon>
        <taxon>Streptophyta</taxon>
        <taxon>Embryophyta</taxon>
        <taxon>Tracheophyta</taxon>
        <taxon>Spermatophyta</taxon>
        <taxon>Magnoliopsida</taxon>
        <taxon>eudicotyledons</taxon>
        <taxon>Gunneridae</taxon>
        <taxon>Pentapetalae</taxon>
        <taxon>asterids</taxon>
        <taxon>campanulids</taxon>
        <taxon>Asterales</taxon>
        <taxon>Asteraceae</taxon>
        <taxon>Asteroideae</taxon>
        <taxon>Heliantheae alliance</taxon>
        <taxon>Heliantheae</taxon>
        <taxon>Ambrosia</taxon>
    </lineage>
</organism>
<sequence length="164" mass="18480">MALGVAGLGCEDALIHLLNYVWPNIFETSPHVINAVMEAIEGMRVALGAWISYENLISFGSLLVNEKSLTDNTILFPSASKGQVNTSLNNTNVYLTWSRLMKKKDVAKVIFEVKKDLHQHDELHSEHSLKIPHGRYETEIECSTVCILELNFTKFILTSMLLDF</sequence>
<reference evidence="1" key="1">
    <citation type="submission" date="2022-06" db="EMBL/GenBank/DDBJ databases">
        <title>Uncovering the hologenomic basis of an extraordinary plant invasion.</title>
        <authorList>
            <person name="Bieker V.C."/>
            <person name="Martin M.D."/>
            <person name="Gilbert T."/>
            <person name="Hodgins K."/>
            <person name="Battlay P."/>
            <person name="Petersen B."/>
            <person name="Wilson J."/>
        </authorList>
    </citation>
    <scope>NUCLEOTIDE SEQUENCE</scope>
    <source>
        <strain evidence="1">AA19_3_7</strain>
        <tissue evidence="1">Leaf</tissue>
    </source>
</reference>
<gene>
    <name evidence="1" type="ORF">M8C21_024854</name>
</gene>
<keyword evidence="2" id="KW-1185">Reference proteome</keyword>
<dbReference type="EMBL" id="JAMZMK010000079">
    <property type="protein sequence ID" value="KAI7757713.1"/>
    <property type="molecule type" value="Genomic_DNA"/>
</dbReference>
<dbReference type="Proteomes" id="UP001206925">
    <property type="component" value="Unassembled WGS sequence"/>
</dbReference>
<proteinExistence type="predicted"/>
<dbReference type="PANTHER" id="PTHR12097">
    <property type="entry name" value="SPLICING FACTOR 3B, SUBUNIT 1-RELATED"/>
    <property type="match status" value="1"/>
</dbReference>
<dbReference type="InterPro" id="IPR038737">
    <property type="entry name" value="SF3b_su1-like"/>
</dbReference>
<evidence type="ECO:0000313" key="1">
    <source>
        <dbReference type="EMBL" id="KAI7757713.1"/>
    </source>
</evidence>
<dbReference type="GO" id="GO:0003729">
    <property type="term" value="F:mRNA binding"/>
    <property type="evidence" value="ECO:0007669"/>
    <property type="project" value="InterPro"/>
</dbReference>
<accession>A0AAD5DBS4</accession>
<evidence type="ECO:0000313" key="2">
    <source>
        <dbReference type="Proteomes" id="UP001206925"/>
    </source>
</evidence>
<dbReference type="AlphaFoldDB" id="A0AAD5DBS4"/>
<comment type="caution">
    <text evidence="1">The sequence shown here is derived from an EMBL/GenBank/DDBJ whole genome shotgun (WGS) entry which is preliminary data.</text>
</comment>
<name>A0AAD5DBS4_AMBAR</name>